<dbReference type="Pfam" id="PF03411">
    <property type="entry name" value="Peptidase_M74"/>
    <property type="match status" value="1"/>
</dbReference>
<sequence>MMQSIPQAKWLSSLLSVAMVLFSIGQVAASDGTPAKQLFGGKKLPAVMPAQAVGFYSKGCLSGGIAIATDGPYWQAMRLSRNRRWGHPELIKTIEKLSSDAATKDGWPGLLVGDLSQPRGGPMLTGHASHQIGLDADIWLTPMPNRRFSAQERESTSAISVLRAKSVVVDPNVWTDAHGRLIMRAAGYPEVQRVLVHPGIKKKLCESWRGDRRHLNKVRPYYGHHYHMHIRLRCPKNSKGCRAQNAVPADSGCGKELDWWFNVALKPKKPAKKTTKKSVKPSKPKHMMLSDLPSACAVVLNSAAPASEEAVTYRTRGSAQTAFVPVKPVESPFSMPALVPIPKERPFVQ</sequence>
<organism evidence="9 10">
    <name type="scientific">Hoeflea poritis</name>
    <dbReference type="NCBI Taxonomy" id="2993659"/>
    <lineage>
        <taxon>Bacteria</taxon>
        <taxon>Pseudomonadati</taxon>
        <taxon>Pseudomonadota</taxon>
        <taxon>Alphaproteobacteria</taxon>
        <taxon>Hyphomicrobiales</taxon>
        <taxon>Rhizobiaceae</taxon>
        <taxon>Hoeflea</taxon>
    </lineage>
</organism>
<dbReference type="Proteomes" id="UP001148313">
    <property type="component" value="Unassembled WGS sequence"/>
</dbReference>
<evidence type="ECO:0000256" key="3">
    <source>
        <dbReference type="ARBA" id="ARBA00022729"/>
    </source>
</evidence>
<keyword evidence="5 9" id="KW-0378">Hydrolase</keyword>
<name>A0ABT4VKG1_9HYPH</name>
<dbReference type="InterPro" id="IPR005073">
    <property type="entry name" value="Peptidase_M74"/>
</dbReference>
<keyword evidence="1" id="KW-0645">Protease</keyword>
<keyword evidence="7" id="KW-0482">Metalloprotease</keyword>
<dbReference type="RefSeq" id="WP_271088802.1">
    <property type="nucleotide sequence ID" value="NZ_JAPJZH010000004.1"/>
</dbReference>
<evidence type="ECO:0000313" key="10">
    <source>
        <dbReference type="Proteomes" id="UP001148313"/>
    </source>
</evidence>
<dbReference type="InterPro" id="IPR009045">
    <property type="entry name" value="Zn_M74/Hedgehog-like"/>
</dbReference>
<dbReference type="Gene3D" id="3.30.1380.10">
    <property type="match status" value="1"/>
</dbReference>
<dbReference type="EC" id="3.4.-.-" evidence="9"/>
<proteinExistence type="predicted"/>
<evidence type="ECO:0000256" key="4">
    <source>
        <dbReference type="ARBA" id="ARBA00022764"/>
    </source>
</evidence>
<dbReference type="PIRSF" id="PIRSF018455">
    <property type="entry name" value="MepA"/>
    <property type="match status" value="1"/>
</dbReference>
<evidence type="ECO:0000256" key="5">
    <source>
        <dbReference type="ARBA" id="ARBA00022801"/>
    </source>
</evidence>
<protein>
    <submittedName>
        <fullName evidence="9">Penicillin-insensitive murein endopeptidase</fullName>
        <ecNumber evidence="9">3.4.-.-</ecNumber>
    </submittedName>
</protein>
<gene>
    <name evidence="9" type="primary">mepA</name>
    <name evidence="9" type="ORF">OOZ53_07560</name>
</gene>
<dbReference type="SUPFAM" id="SSF55166">
    <property type="entry name" value="Hedgehog/DD-peptidase"/>
    <property type="match status" value="1"/>
</dbReference>
<comment type="caution">
    <text evidence="9">The sequence shown here is derived from an EMBL/GenBank/DDBJ whole genome shotgun (WGS) entry which is preliminary data.</text>
</comment>
<keyword evidence="10" id="KW-1185">Reference proteome</keyword>
<dbReference type="EMBL" id="JAPJZH010000004">
    <property type="protein sequence ID" value="MDA4845203.1"/>
    <property type="molecule type" value="Genomic_DNA"/>
</dbReference>
<evidence type="ECO:0000256" key="8">
    <source>
        <dbReference type="SAM" id="SignalP"/>
    </source>
</evidence>
<keyword evidence="4" id="KW-0574">Periplasm</keyword>
<evidence type="ECO:0000313" key="9">
    <source>
        <dbReference type="EMBL" id="MDA4845203.1"/>
    </source>
</evidence>
<keyword evidence="6" id="KW-0862">Zinc</keyword>
<evidence type="ECO:0000256" key="6">
    <source>
        <dbReference type="ARBA" id="ARBA00022833"/>
    </source>
</evidence>
<reference evidence="9" key="1">
    <citation type="submission" date="2022-11" db="EMBL/GenBank/DDBJ databases">
        <title>Hoeflea poritis sp. nov., isolated from scleractinian coral Porites lutea.</title>
        <authorList>
            <person name="Zhang G."/>
            <person name="Wei Q."/>
            <person name="Cai L."/>
        </authorList>
    </citation>
    <scope>NUCLEOTIDE SEQUENCE</scope>
    <source>
        <strain evidence="9">E7-10</strain>
    </source>
</reference>
<dbReference type="GO" id="GO:0016787">
    <property type="term" value="F:hydrolase activity"/>
    <property type="evidence" value="ECO:0007669"/>
    <property type="project" value="UniProtKB-KW"/>
</dbReference>
<keyword evidence="3 8" id="KW-0732">Signal</keyword>
<evidence type="ECO:0000256" key="2">
    <source>
        <dbReference type="ARBA" id="ARBA00022723"/>
    </source>
</evidence>
<keyword evidence="2" id="KW-0479">Metal-binding</keyword>
<feature type="signal peptide" evidence="8">
    <location>
        <begin position="1"/>
        <end position="29"/>
    </location>
</feature>
<evidence type="ECO:0000256" key="7">
    <source>
        <dbReference type="ARBA" id="ARBA00023049"/>
    </source>
</evidence>
<evidence type="ECO:0000256" key="1">
    <source>
        <dbReference type="ARBA" id="ARBA00022670"/>
    </source>
</evidence>
<dbReference type="NCBIfam" id="NF006947">
    <property type="entry name" value="PRK09429.1"/>
    <property type="match status" value="1"/>
</dbReference>
<accession>A0ABT4VKG1</accession>
<feature type="chain" id="PRO_5045643165" evidence="8">
    <location>
        <begin position="30"/>
        <end position="349"/>
    </location>
</feature>